<keyword evidence="3" id="KW-0804">Transcription</keyword>
<accession>A0ABU7KFH9</accession>
<dbReference type="Gene3D" id="1.10.260.40">
    <property type="entry name" value="lambda repressor-like DNA-binding domains"/>
    <property type="match status" value="1"/>
</dbReference>
<dbReference type="PROSITE" id="PS50932">
    <property type="entry name" value="HTH_LACI_2"/>
    <property type="match status" value="1"/>
</dbReference>
<reference evidence="5 6" key="1">
    <citation type="submission" date="2023-08" db="EMBL/GenBank/DDBJ databases">
        <authorList>
            <person name="Girao M."/>
            <person name="Carvalho M.F."/>
        </authorList>
    </citation>
    <scope>NUCLEOTIDE SEQUENCE [LARGE SCALE GENOMIC DNA]</scope>
    <source>
        <strain evidence="5 6">CT-R113</strain>
    </source>
</reference>
<feature type="domain" description="HTH lacI-type" evidence="4">
    <location>
        <begin position="2"/>
        <end position="57"/>
    </location>
</feature>
<dbReference type="EMBL" id="JAUZMY010000038">
    <property type="protein sequence ID" value="MEE2040973.1"/>
    <property type="molecule type" value="Genomic_DNA"/>
</dbReference>
<organism evidence="5 6">
    <name type="scientific">Nocardiopsis codii</name>
    <dbReference type="NCBI Taxonomy" id="3065942"/>
    <lineage>
        <taxon>Bacteria</taxon>
        <taxon>Bacillati</taxon>
        <taxon>Actinomycetota</taxon>
        <taxon>Actinomycetes</taxon>
        <taxon>Streptosporangiales</taxon>
        <taxon>Nocardiopsidaceae</taxon>
        <taxon>Nocardiopsis</taxon>
    </lineage>
</organism>
<dbReference type="CDD" id="cd06267">
    <property type="entry name" value="PBP1_LacI_sugar_binding-like"/>
    <property type="match status" value="1"/>
</dbReference>
<dbReference type="CDD" id="cd01392">
    <property type="entry name" value="HTH_LacI"/>
    <property type="match status" value="1"/>
</dbReference>
<evidence type="ECO:0000313" key="5">
    <source>
        <dbReference type="EMBL" id="MEE2040973.1"/>
    </source>
</evidence>
<keyword evidence="2 5" id="KW-0238">DNA-binding</keyword>
<evidence type="ECO:0000256" key="1">
    <source>
        <dbReference type="ARBA" id="ARBA00023015"/>
    </source>
</evidence>
<dbReference type="InterPro" id="IPR046335">
    <property type="entry name" value="LacI/GalR-like_sensor"/>
</dbReference>
<keyword evidence="6" id="KW-1185">Reference proteome</keyword>
<dbReference type="PANTHER" id="PTHR30146">
    <property type="entry name" value="LACI-RELATED TRANSCRIPTIONAL REPRESSOR"/>
    <property type="match status" value="1"/>
</dbReference>
<comment type="caution">
    <text evidence="5">The sequence shown here is derived from an EMBL/GenBank/DDBJ whole genome shotgun (WGS) entry which is preliminary data.</text>
</comment>
<dbReference type="SMART" id="SM00354">
    <property type="entry name" value="HTH_LACI"/>
    <property type="match status" value="1"/>
</dbReference>
<dbReference type="SUPFAM" id="SSF53822">
    <property type="entry name" value="Periplasmic binding protein-like I"/>
    <property type="match status" value="1"/>
</dbReference>
<dbReference type="PANTHER" id="PTHR30146:SF109">
    <property type="entry name" value="HTH-TYPE TRANSCRIPTIONAL REGULATOR GALS"/>
    <property type="match status" value="1"/>
</dbReference>
<dbReference type="Gene3D" id="3.40.50.2300">
    <property type="match status" value="2"/>
</dbReference>
<dbReference type="RefSeq" id="WP_330094737.1">
    <property type="nucleotide sequence ID" value="NZ_JAUZMY010000038.1"/>
</dbReference>
<dbReference type="GO" id="GO:0003677">
    <property type="term" value="F:DNA binding"/>
    <property type="evidence" value="ECO:0007669"/>
    <property type="project" value="UniProtKB-KW"/>
</dbReference>
<dbReference type="InterPro" id="IPR010982">
    <property type="entry name" value="Lambda_DNA-bd_dom_sf"/>
</dbReference>
<gene>
    <name evidence="5" type="ORF">Q8791_27500</name>
</gene>
<dbReference type="InterPro" id="IPR000843">
    <property type="entry name" value="HTH_LacI"/>
</dbReference>
<evidence type="ECO:0000313" key="6">
    <source>
        <dbReference type="Proteomes" id="UP001356095"/>
    </source>
</evidence>
<name>A0ABU7KFH9_9ACTN</name>
<sequence>MATARDVAQRAGTSTAVVSYVFNDGPRGVAPATRQKVLDAAAELGYRPNALARSLSSGRTHSIGLIVPDICNPYFAELARAIEDAAGTRGNLLLIADSALSAEQERRHTRSLVERKVDSVVLVSVCDEPDLGEFFEAGIPVVALHPLSDRERASSITIDYEVAAQRATEHLLAHGYRSIVLLNGPVESTGALQHRAGFDRAVAGAEGVRAGTIRSEISRHHAAEAAYALLVGADRPRAIYCTTDEQAFGVLYAAHRAGLTVPDDLAVVGFDGTRNCLVSIPALTTVQQPTEAMARRVVEILADRSVDDEPVHEVLGFEFVARASSGGPVPGPA</sequence>
<dbReference type="Proteomes" id="UP001356095">
    <property type="component" value="Unassembled WGS sequence"/>
</dbReference>
<keyword evidence="1" id="KW-0805">Transcription regulation</keyword>
<dbReference type="InterPro" id="IPR028082">
    <property type="entry name" value="Peripla_BP_I"/>
</dbReference>
<evidence type="ECO:0000256" key="2">
    <source>
        <dbReference type="ARBA" id="ARBA00023125"/>
    </source>
</evidence>
<dbReference type="Pfam" id="PF13377">
    <property type="entry name" value="Peripla_BP_3"/>
    <property type="match status" value="1"/>
</dbReference>
<protein>
    <submittedName>
        <fullName evidence="5">LacI family DNA-binding transcriptional regulator</fullName>
    </submittedName>
</protein>
<dbReference type="Pfam" id="PF00356">
    <property type="entry name" value="LacI"/>
    <property type="match status" value="1"/>
</dbReference>
<proteinExistence type="predicted"/>
<evidence type="ECO:0000259" key="4">
    <source>
        <dbReference type="PROSITE" id="PS50932"/>
    </source>
</evidence>
<dbReference type="SUPFAM" id="SSF47413">
    <property type="entry name" value="lambda repressor-like DNA-binding domains"/>
    <property type="match status" value="1"/>
</dbReference>
<evidence type="ECO:0000256" key="3">
    <source>
        <dbReference type="ARBA" id="ARBA00023163"/>
    </source>
</evidence>